<sequence>GAGRPVARRPGSAGRRRPEGRAGPDVLAPDSSLAGGGQGRPPGRRGLAGRPVHAGQGTLRRRGAGRDFPPSGLNRR</sequence>
<dbReference type="AlphaFoldDB" id="A0A0N4Z1E1"/>
<name>A0A0N4Z1E1_PARTI</name>
<dbReference type="WBParaSite" id="PTRK_0000055900.1">
    <property type="protein sequence ID" value="PTRK_0000055900.1"/>
    <property type="gene ID" value="PTRK_0000055900"/>
</dbReference>
<organism evidence="2 3">
    <name type="scientific">Parastrongyloides trichosuri</name>
    <name type="common">Possum-specific nematode worm</name>
    <dbReference type="NCBI Taxonomy" id="131310"/>
    <lineage>
        <taxon>Eukaryota</taxon>
        <taxon>Metazoa</taxon>
        <taxon>Ecdysozoa</taxon>
        <taxon>Nematoda</taxon>
        <taxon>Chromadorea</taxon>
        <taxon>Rhabditida</taxon>
        <taxon>Tylenchina</taxon>
        <taxon>Panagrolaimomorpha</taxon>
        <taxon>Strongyloidoidea</taxon>
        <taxon>Strongyloididae</taxon>
        <taxon>Parastrongyloides</taxon>
    </lineage>
</organism>
<evidence type="ECO:0000313" key="2">
    <source>
        <dbReference type="Proteomes" id="UP000038045"/>
    </source>
</evidence>
<evidence type="ECO:0000313" key="3">
    <source>
        <dbReference type="WBParaSite" id="PTRK_0000055900.1"/>
    </source>
</evidence>
<evidence type="ECO:0000256" key="1">
    <source>
        <dbReference type="SAM" id="MobiDB-lite"/>
    </source>
</evidence>
<dbReference type="Proteomes" id="UP000038045">
    <property type="component" value="Unplaced"/>
</dbReference>
<protein>
    <submittedName>
        <fullName evidence="3">Transcriptional regulator, MarR family</fullName>
    </submittedName>
</protein>
<feature type="region of interest" description="Disordered" evidence="1">
    <location>
        <begin position="1"/>
        <end position="76"/>
    </location>
</feature>
<accession>A0A0N4Z1E1</accession>
<proteinExistence type="predicted"/>
<reference evidence="3" key="1">
    <citation type="submission" date="2017-02" db="UniProtKB">
        <authorList>
            <consortium name="WormBaseParasite"/>
        </authorList>
    </citation>
    <scope>IDENTIFICATION</scope>
</reference>
<feature type="compositionally biased region" description="Low complexity" evidence="1">
    <location>
        <begin position="1"/>
        <end position="13"/>
    </location>
</feature>
<keyword evidence="2" id="KW-1185">Reference proteome</keyword>